<name>A0A9D9IBL4_9SPIO</name>
<organism evidence="1 2">
    <name type="scientific">Candidatus Ornithospirochaeta stercoravium</name>
    <dbReference type="NCBI Taxonomy" id="2840897"/>
    <lineage>
        <taxon>Bacteria</taxon>
        <taxon>Pseudomonadati</taxon>
        <taxon>Spirochaetota</taxon>
        <taxon>Spirochaetia</taxon>
        <taxon>Spirochaetales</taxon>
        <taxon>Spirochaetaceae</taxon>
        <taxon>Spirochaetaceae incertae sedis</taxon>
        <taxon>Candidatus Ornithospirochaeta</taxon>
    </lineage>
</organism>
<reference evidence="1" key="2">
    <citation type="journal article" date="2021" name="PeerJ">
        <title>Extensive microbial diversity within the chicken gut microbiome revealed by metagenomics and culture.</title>
        <authorList>
            <person name="Gilroy R."/>
            <person name="Ravi A."/>
            <person name="Getino M."/>
            <person name="Pursley I."/>
            <person name="Horton D.L."/>
            <person name="Alikhan N.F."/>
            <person name="Baker D."/>
            <person name="Gharbi K."/>
            <person name="Hall N."/>
            <person name="Watson M."/>
            <person name="Adriaenssens E.M."/>
            <person name="Foster-Nyarko E."/>
            <person name="Jarju S."/>
            <person name="Secka A."/>
            <person name="Antonio M."/>
            <person name="Oren A."/>
            <person name="Chaudhuri R.R."/>
            <person name="La Ragione R."/>
            <person name="Hildebrand F."/>
            <person name="Pallen M.J."/>
        </authorList>
    </citation>
    <scope>NUCLEOTIDE SEQUENCE</scope>
    <source>
        <strain evidence="1">14700</strain>
    </source>
</reference>
<evidence type="ECO:0008006" key="3">
    <source>
        <dbReference type="Google" id="ProtNLM"/>
    </source>
</evidence>
<accession>A0A9D9IBL4</accession>
<gene>
    <name evidence="1" type="ORF">IAA72_06170</name>
</gene>
<comment type="caution">
    <text evidence="1">The sequence shown here is derived from an EMBL/GenBank/DDBJ whole genome shotgun (WGS) entry which is preliminary data.</text>
</comment>
<proteinExistence type="predicted"/>
<dbReference type="AlphaFoldDB" id="A0A9D9IBL4"/>
<reference evidence="1" key="1">
    <citation type="submission" date="2020-10" db="EMBL/GenBank/DDBJ databases">
        <authorList>
            <person name="Gilroy R."/>
        </authorList>
    </citation>
    <scope>NUCLEOTIDE SEQUENCE</scope>
    <source>
        <strain evidence="1">14700</strain>
    </source>
</reference>
<dbReference type="EMBL" id="JADIMF010000097">
    <property type="protein sequence ID" value="MBO8469350.1"/>
    <property type="molecule type" value="Genomic_DNA"/>
</dbReference>
<dbReference type="Proteomes" id="UP000810292">
    <property type="component" value="Unassembled WGS sequence"/>
</dbReference>
<protein>
    <recommendedName>
        <fullName evidence="3">Transcriptional regulator, AbiEi antitoxin, Type IV TA system</fullName>
    </recommendedName>
</protein>
<evidence type="ECO:0000313" key="1">
    <source>
        <dbReference type="EMBL" id="MBO8469350.1"/>
    </source>
</evidence>
<evidence type="ECO:0000313" key="2">
    <source>
        <dbReference type="Proteomes" id="UP000810292"/>
    </source>
</evidence>
<sequence length="199" mass="23326">MIYSTSELMQKYSNYADAKGKIRRLVRDGKLIQFARGLYEDNAAIDPAYLASWIYSPSYLSFDYVLYIHDLIPETVHTLTSATFNKRKMKIYKNAFGIYTYQDVPKLAYPHCVIAEVSGNYSYQVATCEKALCDKLYTLSPVRNMKEFKYLLFDDLRIDQDDFWNLNMDDISYLAPLYHSANLKYLLQLIRKGKNDQYN</sequence>